<dbReference type="GO" id="GO:0030992">
    <property type="term" value="C:intraciliary transport particle B"/>
    <property type="evidence" value="ECO:0007669"/>
    <property type="project" value="TreeGrafter"/>
</dbReference>
<dbReference type="AlphaFoldDB" id="A0A914M3L2"/>
<dbReference type="Pfam" id="PF23352">
    <property type="entry name" value="IFT52_central"/>
    <property type="match status" value="1"/>
</dbReference>
<proteinExistence type="predicted"/>
<evidence type="ECO:0000259" key="2">
    <source>
        <dbReference type="Pfam" id="PF23352"/>
    </source>
</evidence>
<dbReference type="InterPro" id="IPR048643">
    <property type="entry name" value="Itf52_C"/>
</dbReference>
<evidence type="ECO:0000259" key="3">
    <source>
        <dbReference type="Pfam" id="PF23355"/>
    </source>
</evidence>
<feature type="domain" description="IFT52 central" evidence="2">
    <location>
        <begin position="205"/>
        <end position="288"/>
    </location>
</feature>
<dbReference type="InterPro" id="IPR039975">
    <property type="entry name" value="IFT52"/>
</dbReference>
<dbReference type="Gene3D" id="6.10.250.2800">
    <property type="match status" value="1"/>
</dbReference>
<dbReference type="Proteomes" id="UP000887563">
    <property type="component" value="Unplaced"/>
</dbReference>
<sequence>MRNEGGEEKNSTNVNFLLEEFGISFNNDSVIRTIFHKYFDPKEALISNGVLNRSLSIGAGVLQTQSLSNSTNIEWQNAVGGFSKLHGDNEDDNNFSASLNFVFPYGCTLSVNRESVSVLSTGTVCYPVLRPVCAFHQLKTENGNGRLAVCGSVRMFVDEYFNKEDNSKIFDVILKFLSGSLELNQIDANEPNIFDEQPIPDNMQLSCKLKVCLHESEFDHAYFGDFIKLFDQSLTSVGLDHWPEAKRIYEKIGLRYEPLTLVTPTFQVPMPPYQPAVFPPQFRELPQPQLELFELDDAFSTHEVQLAQLTNRCAENELDMYIREASEILGINKILSETLTGNDRKVTSKRILDYVTRNLIEWKKSTAGMEEGDDLPHTYLPAPDESVEIDADWTRQQNNIDIMDDGEENFDHAFSEIYND</sequence>
<accession>A0A914M3L2</accession>
<feature type="domain" description="IFT52 GIFT" evidence="3">
    <location>
        <begin position="3"/>
        <end position="189"/>
    </location>
</feature>
<evidence type="ECO:0000259" key="1">
    <source>
        <dbReference type="Pfam" id="PF21178"/>
    </source>
</evidence>
<reference evidence="5" key="1">
    <citation type="submission" date="2022-11" db="UniProtKB">
        <authorList>
            <consortium name="WormBaseParasite"/>
        </authorList>
    </citation>
    <scope>IDENTIFICATION</scope>
</reference>
<protein>
    <submittedName>
        <fullName evidence="5">Uncharacterized protein</fullName>
    </submittedName>
</protein>
<dbReference type="GO" id="GO:0042073">
    <property type="term" value="P:intraciliary transport"/>
    <property type="evidence" value="ECO:0007669"/>
    <property type="project" value="TreeGrafter"/>
</dbReference>
<dbReference type="WBParaSite" id="Minc3s01112g20832">
    <property type="protein sequence ID" value="Minc3s01112g20832"/>
    <property type="gene ID" value="Minc3s01112g20832"/>
</dbReference>
<evidence type="ECO:0000313" key="4">
    <source>
        <dbReference type="Proteomes" id="UP000887563"/>
    </source>
</evidence>
<evidence type="ECO:0000313" key="5">
    <source>
        <dbReference type="WBParaSite" id="Minc3s01112g20832"/>
    </source>
</evidence>
<dbReference type="Pfam" id="PF21178">
    <property type="entry name" value="Itf52_C"/>
    <property type="match status" value="1"/>
</dbReference>
<name>A0A914M3L2_MELIC</name>
<dbReference type="InterPro" id="IPR055458">
    <property type="entry name" value="IFT52_GIFT"/>
</dbReference>
<dbReference type="Pfam" id="PF23355">
    <property type="entry name" value="IFT52_GIFT"/>
    <property type="match status" value="1"/>
</dbReference>
<dbReference type="GO" id="GO:0060271">
    <property type="term" value="P:cilium assembly"/>
    <property type="evidence" value="ECO:0007669"/>
    <property type="project" value="TreeGrafter"/>
</dbReference>
<dbReference type="CDD" id="cd23683">
    <property type="entry name" value="IFT52_CTD"/>
    <property type="match status" value="1"/>
</dbReference>
<keyword evidence="4" id="KW-1185">Reference proteome</keyword>
<organism evidence="4 5">
    <name type="scientific">Meloidogyne incognita</name>
    <name type="common">Southern root-knot nematode worm</name>
    <name type="synonym">Oxyuris incognita</name>
    <dbReference type="NCBI Taxonomy" id="6306"/>
    <lineage>
        <taxon>Eukaryota</taxon>
        <taxon>Metazoa</taxon>
        <taxon>Ecdysozoa</taxon>
        <taxon>Nematoda</taxon>
        <taxon>Chromadorea</taxon>
        <taxon>Rhabditida</taxon>
        <taxon>Tylenchina</taxon>
        <taxon>Tylenchomorpha</taxon>
        <taxon>Tylenchoidea</taxon>
        <taxon>Meloidogynidae</taxon>
        <taxon>Meloidogyninae</taxon>
        <taxon>Meloidogyne</taxon>
        <taxon>Meloidogyne incognita group</taxon>
    </lineage>
</organism>
<dbReference type="PANTHER" id="PTHR12969:SF7">
    <property type="entry name" value="INTRAFLAGELLAR TRANSPORT PROTEIN 52 HOMOLOG"/>
    <property type="match status" value="1"/>
</dbReference>
<dbReference type="GO" id="GO:0005814">
    <property type="term" value="C:centriole"/>
    <property type="evidence" value="ECO:0007669"/>
    <property type="project" value="TreeGrafter"/>
</dbReference>
<dbReference type="PANTHER" id="PTHR12969">
    <property type="entry name" value="NGD5/OSM-6/IFT52"/>
    <property type="match status" value="1"/>
</dbReference>
<dbReference type="GO" id="GO:0005929">
    <property type="term" value="C:cilium"/>
    <property type="evidence" value="ECO:0007669"/>
    <property type="project" value="TreeGrafter"/>
</dbReference>
<dbReference type="InterPro" id="IPR055460">
    <property type="entry name" value="IFT52_central"/>
</dbReference>
<feature type="domain" description="Intraflagellar transport protein 52 C-terminal" evidence="1">
    <location>
        <begin position="299"/>
        <end position="355"/>
    </location>
</feature>